<dbReference type="EMBL" id="JACXJA010000014">
    <property type="protein sequence ID" value="MBD2862690.1"/>
    <property type="molecule type" value="Genomic_DNA"/>
</dbReference>
<dbReference type="RefSeq" id="WP_190927805.1">
    <property type="nucleotide sequence ID" value="NZ_JACXJA010000014.1"/>
</dbReference>
<proteinExistence type="predicted"/>
<gene>
    <name evidence="1" type="ORF">IDH45_11920</name>
</gene>
<keyword evidence="2" id="KW-1185">Reference proteome</keyword>
<dbReference type="AlphaFoldDB" id="A0A927CB72"/>
<evidence type="ECO:0000313" key="2">
    <source>
        <dbReference type="Proteomes" id="UP000639396"/>
    </source>
</evidence>
<accession>A0A927CB72</accession>
<dbReference type="Proteomes" id="UP000639396">
    <property type="component" value="Unassembled WGS sequence"/>
</dbReference>
<sequence>MHLIGIGELDLASVVHRFSELHELRLWGRPGILTGMEILSALPQLRRFSTYDLFGFTGEQFPGPDKLLQLEWLWMTSLPAETAQSIKVRYKNRPQPVSICT</sequence>
<reference evidence="1" key="1">
    <citation type="submission" date="2020-09" db="EMBL/GenBank/DDBJ databases">
        <title>A novel bacterium of genus Paenibacillus, isolated from South China Sea.</title>
        <authorList>
            <person name="Huang H."/>
            <person name="Mo K."/>
            <person name="Hu Y."/>
        </authorList>
    </citation>
    <scope>NUCLEOTIDE SEQUENCE</scope>
    <source>
        <strain evidence="1">IB182363</strain>
    </source>
</reference>
<protein>
    <submittedName>
        <fullName evidence="1">Uncharacterized protein</fullName>
    </submittedName>
</protein>
<name>A0A927CB72_9BACL</name>
<comment type="caution">
    <text evidence="1">The sequence shown here is derived from an EMBL/GenBank/DDBJ whole genome shotgun (WGS) entry which is preliminary data.</text>
</comment>
<evidence type="ECO:0000313" key="1">
    <source>
        <dbReference type="EMBL" id="MBD2862690.1"/>
    </source>
</evidence>
<organism evidence="1 2">
    <name type="scientific">Paenibacillus oceani</name>
    <dbReference type="NCBI Taxonomy" id="2772510"/>
    <lineage>
        <taxon>Bacteria</taxon>
        <taxon>Bacillati</taxon>
        <taxon>Bacillota</taxon>
        <taxon>Bacilli</taxon>
        <taxon>Bacillales</taxon>
        <taxon>Paenibacillaceae</taxon>
        <taxon>Paenibacillus</taxon>
    </lineage>
</organism>